<reference evidence="5" key="1">
    <citation type="submission" date="2022-03" db="EMBL/GenBank/DDBJ databases">
        <authorList>
            <person name="Santos J.D.N."/>
            <person name="Kallscheuer N."/>
            <person name="Jogler C."/>
            <person name="Lage O.M."/>
        </authorList>
    </citation>
    <scope>NUCLEOTIDE SEQUENCE</scope>
    <source>
        <strain evidence="5">M600PL45_2</strain>
    </source>
</reference>
<feature type="region of interest" description="Disordered" evidence="2">
    <location>
        <begin position="248"/>
        <end position="414"/>
    </location>
</feature>
<dbReference type="SMART" id="SM00244">
    <property type="entry name" value="PHB"/>
    <property type="match status" value="1"/>
</dbReference>
<keyword evidence="3" id="KW-0812">Transmembrane</keyword>
<dbReference type="PANTHER" id="PTHR10264:SF19">
    <property type="entry name" value="AT06885P-RELATED"/>
    <property type="match status" value="1"/>
</dbReference>
<dbReference type="SUPFAM" id="SSF117892">
    <property type="entry name" value="Band 7/SPFH domain"/>
    <property type="match status" value="1"/>
</dbReference>
<keyword evidence="6" id="KW-1185">Reference proteome</keyword>
<evidence type="ECO:0000256" key="2">
    <source>
        <dbReference type="SAM" id="MobiDB-lite"/>
    </source>
</evidence>
<feature type="transmembrane region" description="Helical" evidence="3">
    <location>
        <begin position="6"/>
        <end position="24"/>
    </location>
</feature>
<dbReference type="InterPro" id="IPR001972">
    <property type="entry name" value="Stomatin_HflK_fam"/>
</dbReference>
<dbReference type="PANTHER" id="PTHR10264">
    <property type="entry name" value="BAND 7 PROTEIN-RELATED"/>
    <property type="match status" value="1"/>
</dbReference>
<gene>
    <name evidence="5" type="ORF">MMA15_19810</name>
</gene>
<dbReference type="Proteomes" id="UP001166784">
    <property type="component" value="Unassembled WGS sequence"/>
</dbReference>
<dbReference type="InterPro" id="IPR001107">
    <property type="entry name" value="Band_7"/>
</dbReference>
<keyword evidence="3" id="KW-1133">Transmembrane helix</keyword>
<feature type="domain" description="Band 7" evidence="4">
    <location>
        <begin position="19"/>
        <end position="177"/>
    </location>
</feature>
<protein>
    <submittedName>
        <fullName evidence="5">SPFH domain-containing protein</fullName>
    </submittedName>
</protein>
<sequence>MVVEVIVGLVIAAVVYAMAAARVVRQYERGLVFRLGRLQSGIKEPGFTMIVPGVDRLQKVNMQIITLPVPAQEGITRDNVTVRVDAVVYFKVVQPADAIIRVEDYRFAVSQMAQTSLRSIIGKSELDDLLSDREKLNQGLELMIDSPAVEWGVTVDRVEIKDVSLPETMKRSMARQAEAQRDRRARVINADAELEASKKLAQAAEQMSETPAALQLRLLQTVASVATEKNSTLVLPFPVELLRFLEGPREGTADGGTRDGKGRKRVKGAKGAKEVEGAEGAGAKAGEAAGTGALGDVEPKSLTEGAGSGVEAPGATALRDAELPPEAVVPEVPDVIEGPAPGAIPPDDVPGDLPGSAGEDLTSSEPGAAGAADTGESGDAAAEETPRTAAEQGAEGSAPDEEAAPRSRRRRRRR</sequence>
<comment type="similarity">
    <text evidence="1">Belongs to the band 7/mec-2 family.</text>
</comment>
<evidence type="ECO:0000313" key="5">
    <source>
        <dbReference type="EMBL" id="MCH6162552.1"/>
    </source>
</evidence>
<dbReference type="InterPro" id="IPR036013">
    <property type="entry name" value="Band_7/SPFH_dom_sf"/>
</dbReference>
<feature type="compositionally biased region" description="Low complexity" evidence="2">
    <location>
        <begin position="281"/>
        <end position="295"/>
    </location>
</feature>
<keyword evidence="3" id="KW-0472">Membrane</keyword>
<dbReference type="Pfam" id="PF01145">
    <property type="entry name" value="Band_7"/>
    <property type="match status" value="1"/>
</dbReference>
<name>A0ABS9T210_9ACTN</name>
<evidence type="ECO:0000256" key="3">
    <source>
        <dbReference type="SAM" id="Phobius"/>
    </source>
</evidence>
<evidence type="ECO:0000313" key="6">
    <source>
        <dbReference type="Proteomes" id="UP001166784"/>
    </source>
</evidence>
<feature type="compositionally biased region" description="Basic residues" evidence="2">
    <location>
        <begin position="261"/>
        <end position="270"/>
    </location>
</feature>
<accession>A0ABS9T210</accession>
<proteinExistence type="inferred from homology"/>
<organism evidence="5 6">
    <name type="scientific">Streptomyces marispadix</name>
    <dbReference type="NCBI Taxonomy" id="2922868"/>
    <lineage>
        <taxon>Bacteria</taxon>
        <taxon>Bacillati</taxon>
        <taxon>Actinomycetota</taxon>
        <taxon>Actinomycetes</taxon>
        <taxon>Kitasatosporales</taxon>
        <taxon>Streptomycetaceae</taxon>
        <taxon>Streptomyces</taxon>
    </lineage>
</organism>
<evidence type="ECO:0000256" key="1">
    <source>
        <dbReference type="ARBA" id="ARBA00008164"/>
    </source>
</evidence>
<dbReference type="CDD" id="cd08826">
    <property type="entry name" value="SPFH_eoslipins_u1"/>
    <property type="match status" value="1"/>
</dbReference>
<feature type="compositionally biased region" description="Basic and acidic residues" evidence="2">
    <location>
        <begin position="248"/>
        <end position="260"/>
    </location>
</feature>
<dbReference type="Gene3D" id="3.30.479.30">
    <property type="entry name" value="Band 7 domain"/>
    <property type="match status" value="1"/>
</dbReference>
<comment type="caution">
    <text evidence="5">The sequence shown here is derived from an EMBL/GenBank/DDBJ whole genome shotgun (WGS) entry which is preliminary data.</text>
</comment>
<reference evidence="5" key="2">
    <citation type="journal article" date="2023" name="Int. J. Syst. Evol. Microbiol.">
        <title>Streptomyces marispadix sp. nov., isolated from marine beach sediment of the Northern Coast of Portugal.</title>
        <authorList>
            <person name="dos Santos J.D.N."/>
            <person name="Vitorino I.R."/>
            <person name="Kallscheuer N."/>
            <person name="Srivastava A."/>
            <person name="Krautwurst S."/>
            <person name="Marz M."/>
            <person name="Jogler C."/>
            <person name="Lobo Da Cunha A."/>
            <person name="Catita J."/>
            <person name="Goncalves H."/>
            <person name="Gonzalez I."/>
            <person name="Reyes F."/>
            <person name="Lage O.M."/>
        </authorList>
    </citation>
    <scope>NUCLEOTIDE SEQUENCE</scope>
    <source>
        <strain evidence="5">M600PL45_2</strain>
    </source>
</reference>
<dbReference type="InterPro" id="IPR043202">
    <property type="entry name" value="Band-7_stomatin-like"/>
</dbReference>
<dbReference type="PRINTS" id="PR00721">
    <property type="entry name" value="STOMATIN"/>
</dbReference>
<dbReference type="RefSeq" id="WP_241061482.1">
    <property type="nucleotide sequence ID" value="NZ_JAKWJU010000002.1"/>
</dbReference>
<evidence type="ECO:0000259" key="4">
    <source>
        <dbReference type="SMART" id="SM00244"/>
    </source>
</evidence>
<dbReference type="EMBL" id="JAKWJU010000002">
    <property type="protein sequence ID" value="MCH6162552.1"/>
    <property type="molecule type" value="Genomic_DNA"/>
</dbReference>
<dbReference type="Gene3D" id="6.10.250.2090">
    <property type="match status" value="1"/>
</dbReference>
<feature type="compositionally biased region" description="Low complexity" evidence="2">
    <location>
        <begin position="324"/>
        <end position="337"/>
    </location>
</feature>